<organism evidence="2 3">
    <name type="scientific">Tanacetum coccineum</name>
    <dbReference type="NCBI Taxonomy" id="301880"/>
    <lineage>
        <taxon>Eukaryota</taxon>
        <taxon>Viridiplantae</taxon>
        <taxon>Streptophyta</taxon>
        <taxon>Embryophyta</taxon>
        <taxon>Tracheophyta</taxon>
        <taxon>Spermatophyta</taxon>
        <taxon>Magnoliopsida</taxon>
        <taxon>eudicotyledons</taxon>
        <taxon>Gunneridae</taxon>
        <taxon>Pentapetalae</taxon>
        <taxon>asterids</taxon>
        <taxon>campanulids</taxon>
        <taxon>Asterales</taxon>
        <taxon>Asteraceae</taxon>
        <taxon>Asteroideae</taxon>
        <taxon>Anthemideae</taxon>
        <taxon>Anthemidinae</taxon>
        <taxon>Tanacetum</taxon>
    </lineage>
</organism>
<sequence>MVYTRRFLPPTTTRITGLRDEKERKARTLLLMLFQKTISKNVFMVEWPRVDGKRMWHLIREKLRLFNCHNTGHFARECKFKGSKESSRQEAGKGQNYKPVQIEKEALMTIDEGQINWVEQTEDEELIIALNESLKLLLTAIKQEDIDDFLYVYGKDGPQPQSPSPTVSNASSIVFSICPSNDSDGELRAVSNESSTHYSTCQSNNSDVDLVVFGELPTPHSNTTSGPTPDSYVHVSQGPQGRPKPVKAWEFSNARTPQQNGVAERMNRTLIEAARTMLADSHLPTTFWAEAVNTACYTFNRLTLQVQEKFIDIIVANVRRSIPNVGFFYTLSEKIAYKETHSPRQAIFYTNIQVRFDIMTLRKELDALALKHFGPLSPPSADHDEESFSMQMYDECLELRYMINLVKVEVPRRQILHSKDSQCSSQTHQRSNHKDQQQCLLLAFYLNLNQGKSRSPEDGSWVIVLKGFIRNKKDERGVDLCRNKARLVLKDKTKEGQEHAAQAQTQPIPPPPPIPSTSPTPPPIPSTSPTPPPIPSTTPTPIPTATPPPPPIPSPTPPPIPTPTSPPPPPPETEPPTDEHTYEEQSPVHHHFSPSQAQAPSHMPTDDLLQTVPKLISRLDSLELDLKQTKLTMGNAIMIVLPGENKRNKEKGSSICSVKKLKKTKEQILQDEASLAEAINMRFLTKEERLSKSLDALLAQRIMAEEEELTSQQRKEKLQSYQRSMLVIELPRRETFAKKMVDFVNQRKKFFAEERAKAKRNKPMTQSQLKTYMMNYLKNQGSWKLNQLRNLKRNCEELFKQRLLKRLKEDKDDEAKDDEYQQRSCTKRRKTNRPEKGVNTPGSDENRLKLYDLMYKIVKVADTRVKD</sequence>
<dbReference type="EMBL" id="BQNB010021408">
    <property type="protein sequence ID" value="GJU06104.1"/>
    <property type="molecule type" value="Genomic_DNA"/>
</dbReference>
<dbReference type="SUPFAM" id="SSF53098">
    <property type="entry name" value="Ribonuclease H-like"/>
    <property type="match status" value="1"/>
</dbReference>
<gene>
    <name evidence="2" type="ORF">Tco_1122534</name>
</gene>
<protein>
    <submittedName>
        <fullName evidence="2">Ribonuclease H-like domain-containing protein</fullName>
    </submittedName>
</protein>
<name>A0ABQ5J4I4_9ASTR</name>
<feature type="region of interest" description="Disordered" evidence="1">
    <location>
        <begin position="494"/>
        <end position="605"/>
    </location>
</feature>
<accession>A0ABQ5J4I4</accession>
<reference evidence="2" key="1">
    <citation type="journal article" date="2022" name="Int. J. Mol. Sci.">
        <title>Draft Genome of Tanacetum Coccineum: Genomic Comparison of Closely Related Tanacetum-Family Plants.</title>
        <authorList>
            <person name="Yamashiro T."/>
            <person name="Shiraishi A."/>
            <person name="Nakayama K."/>
            <person name="Satake H."/>
        </authorList>
    </citation>
    <scope>NUCLEOTIDE SEQUENCE</scope>
</reference>
<dbReference type="Proteomes" id="UP001151760">
    <property type="component" value="Unassembled WGS sequence"/>
</dbReference>
<feature type="compositionally biased region" description="Basic and acidic residues" evidence="1">
    <location>
        <begin position="577"/>
        <end position="587"/>
    </location>
</feature>
<dbReference type="InterPro" id="IPR036397">
    <property type="entry name" value="RNaseH_sf"/>
</dbReference>
<feature type="region of interest" description="Disordered" evidence="1">
    <location>
        <begin position="220"/>
        <end position="246"/>
    </location>
</feature>
<dbReference type="PANTHER" id="PTHR42648:SF32">
    <property type="entry name" value="RIBONUCLEASE H-LIKE DOMAIN, GAG-PRE-INTEGRASE DOMAIN PROTEIN-RELATED"/>
    <property type="match status" value="1"/>
</dbReference>
<feature type="compositionally biased region" description="Pro residues" evidence="1">
    <location>
        <begin position="507"/>
        <end position="574"/>
    </location>
</feature>
<dbReference type="Gene3D" id="3.30.420.10">
    <property type="entry name" value="Ribonuclease H-like superfamily/Ribonuclease H"/>
    <property type="match status" value="1"/>
</dbReference>
<feature type="compositionally biased region" description="Basic and acidic residues" evidence="1">
    <location>
        <begin position="811"/>
        <end position="821"/>
    </location>
</feature>
<dbReference type="InterPro" id="IPR039537">
    <property type="entry name" value="Retrotran_Ty1/copia-like"/>
</dbReference>
<proteinExistence type="predicted"/>
<dbReference type="PANTHER" id="PTHR42648">
    <property type="entry name" value="TRANSPOSASE, PUTATIVE-RELATED"/>
    <property type="match status" value="1"/>
</dbReference>
<comment type="caution">
    <text evidence="2">The sequence shown here is derived from an EMBL/GenBank/DDBJ whole genome shotgun (WGS) entry which is preliminary data.</text>
</comment>
<dbReference type="InterPro" id="IPR012337">
    <property type="entry name" value="RNaseH-like_sf"/>
</dbReference>
<evidence type="ECO:0000313" key="3">
    <source>
        <dbReference type="Proteomes" id="UP001151760"/>
    </source>
</evidence>
<evidence type="ECO:0000313" key="2">
    <source>
        <dbReference type="EMBL" id="GJU06104.1"/>
    </source>
</evidence>
<keyword evidence="3" id="KW-1185">Reference proteome</keyword>
<evidence type="ECO:0000256" key="1">
    <source>
        <dbReference type="SAM" id="MobiDB-lite"/>
    </source>
</evidence>
<reference evidence="2" key="2">
    <citation type="submission" date="2022-01" db="EMBL/GenBank/DDBJ databases">
        <authorList>
            <person name="Yamashiro T."/>
            <person name="Shiraishi A."/>
            <person name="Satake H."/>
            <person name="Nakayama K."/>
        </authorList>
    </citation>
    <scope>NUCLEOTIDE SEQUENCE</scope>
</reference>
<feature type="region of interest" description="Disordered" evidence="1">
    <location>
        <begin position="811"/>
        <end position="845"/>
    </location>
</feature>